<feature type="domain" description="DUF1996" evidence="2">
    <location>
        <begin position="32"/>
        <end position="280"/>
    </location>
</feature>
<evidence type="ECO:0000313" key="3">
    <source>
        <dbReference type="EMBL" id="OIW27619.1"/>
    </source>
</evidence>
<dbReference type="AlphaFoldDB" id="A0A1J7IK10"/>
<evidence type="ECO:0000259" key="2">
    <source>
        <dbReference type="Pfam" id="PF09362"/>
    </source>
</evidence>
<evidence type="ECO:0000313" key="4">
    <source>
        <dbReference type="Proteomes" id="UP000182658"/>
    </source>
</evidence>
<dbReference type="PANTHER" id="PTHR43662">
    <property type="match status" value="1"/>
</dbReference>
<dbReference type="EMBL" id="KV875099">
    <property type="protein sequence ID" value="OIW27619.1"/>
    <property type="molecule type" value="Genomic_DNA"/>
</dbReference>
<dbReference type="Proteomes" id="UP000182658">
    <property type="component" value="Unassembled WGS sequence"/>
</dbReference>
<evidence type="ECO:0000256" key="1">
    <source>
        <dbReference type="SAM" id="SignalP"/>
    </source>
</evidence>
<reference evidence="3 4" key="1">
    <citation type="submission" date="2016-10" db="EMBL/GenBank/DDBJ databases">
        <title>Draft genome sequence of Coniochaeta ligniaria NRRL30616, a lignocellulolytic fungus for bioabatement of inhibitors in plant biomass hydrolysates.</title>
        <authorList>
            <consortium name="DOE Joint Genome Institute"/>
            <person name="Jimenez D.J."/>
            <person name="Hector R.E."/>
            <person name="Riley R."/>
            <person name="Sun H."/>
            <person name="Grigoriev I.V."/>
            <person name="Van Elsas J.D."/>
            <person name="Nichols N.N."/>
        </authorList>
    </citation>
    <scope>NUCLEOTIDE SEQUENCE [LARGE SCALE GENOMIC DNA]</scope>
    <source>
        <strain evidence="3 4">NRRL 30616</strain>
    </source>
</reference>
<protein>
    <recommendedName>
        <fullName evidence="2">DUF1996 domain-containing protein</fullName>
    </recommendedName>
</protein>
<organism evidence="3 4">
    <name type="scientific">Coniochaeta ligniaria NRRL 30616</name>
    <dbReference type="NCBI Taxonomy" id="1408157"/>
    <lineage>
        <taxon>Eukaryota</taxon>
        <taxon>Fungi</taxon>
        <taxon>Dikarya</taxon>
        <taxon>Ascomycota</taxon>
        <taxon>Pezizomycotina</taxon>
        <taxon>Sordariomycetes</taxon>
        <taxon>Sordariomycetidae</taxon>
        <taxon>Coniochaetales</taxon>
        <taxon>Coniochaetaceae</taxon>
        <taxon>Coniochaeta</taxon>
    </lineage>
</organism>
<keyword evidence="4" id="KW-1185">Reference proteome</keyword>
<feature type="signal peptide" evidence="1">
    <location>
        <begin position="1"/>
        <end position="17"/>
    </location>
</feature>
<accession>A0A1J7IK10</accession>
<sequence>MHWSILVSLALLGRTDALLRFGCSQLVVERLDPLVNPGLNPSPHLHQIIGGNSFNVTMAPDKDMPNDSTCTTCQFSEDFSNYWTAVLFFKARNGSFHRVPQIGNAGFEDSNGGMTVYYMQDGLSDYQQKSKVTAFKKGFRMLIGDSMARSKAEVKKFRQLTYTCLQNPGTRFPETMNLPDKPCPAGIMANLRFPTCWDGKNLDTPNHQDHMAYPASGTFESQGPCPATHPVKVPQLMYETIWDTRQFNDPSEWEDGQQPFYWSMGDSTGYGTHGDYVFGWKDDALQRAMDSPCYVNCPTLKTQSMTAMNSCSVKDVVEEQIDGWLDAIPGNPALS</sequence>
<dbReference type="Pfam" id="PF09362">
    <property type="entry name" value="DUF1996"/>
    <property type="match status" value="1"/>
</dbReference>
<dbReference type="InParanoid" id="A0A1J7IK10"/>
<feature type="chain" id="PRO_5012520882" description="DUF1996 domain-containing protein" evidence="1">
    <location>
        <begin position="18"/>
        <end position="335"/>
    </location>
</feature>
<name>A0A1J7IK10_9PEZI</name>
<dbReference type="PANTHER" id="PTHR43662:SF13">
    <property type="entry name" value="DUF1996 DOMAIN-CONTAINING PROTEIN"/>
    <property type="match status" value="1"/>
</dbReference>
<dbReference type="OrthoDB" id="74764at2759"/>
<proteinExistence type="predicted"/>
<dbReference type="STRING" id="1408157.A0A1J7IK10"/>
<gene>
    <name evidence="3" type="ORF">CONLIGDRAFT_579525</name>
</gene>
<dbReference type="InterPro" id="IPR018535">
    <property type="entry name" value="DUF1996"/>
</dbReference>
<keyword evidence="1" id="KW-0732">Signal</keyword>